<dbReference type="PANTHER" id="PTHR24300">
    <property type="entry name" value="CYTOCHROME P450 508A4-RELATED"/>
    <property type="match status" value="1"/>
</dbReference>
<dbReference type="GO" id="GO:0006805">
    <property type="term" value="P:xenobiotic metabolic process"/>
    <property type="evidence" value="ECO:0007669"/>
    <property type="project" value="TreeGrafter"/>
</dbReference>
<comment type="similarity">
    <text evidence="2">Belongs to the cytochrome P450 family.</text>
</comment>
<proteinExistence type="evidence at transcript level"/>
<dbReference type="OrthoDB" id="6507093at2759"/>
<dbReference type="InterPro" id="IPR050182">
    <property type="entry name" value="Cytochrome_P450_fam2"/>
</dbReference>
<dbReference type="PRINTS" id="PR00463">
    <property type="entry name" value="EP450I"/>
</dbReference>
<feature type="transmembrane region" description="Helical" evidence="8">
    <location>
        <begin position="12"/>
        <end position="31"/>
    </location>
</feature>
<dbReference type="GO" id="GO:0006082">
    <property type="term" value="P:organic acid metabolic process"/>
    <property type="evidence" value="ECO:0007669"/>
    <property type="project" value="TreeGrafter"/>
</dbReference>
<dbReference type="FunFam" id="1.10.630.10:FF:000036">
    <property type="entry name" value="CYtochrome P450 family"/>
    <property type="match status" value="1"/>
</dbReference>
<dbReference type="Gene3D" id="1.10.630.10">
    <property type="entry name" value="Cytochrome P450"/>
    <property type="match status" value="1"/>
</dbReference>
<feature type="transmembrane region" description="Helical" evidence="8">
    <location>
        <begin position="215"/>
        <end position="234"/>
    </location>
</feature>
<keyword evidence="7" id="KW-0349">Heme</keyword>
<dbReference type="InterPro" id="IPR002401">
    <property type="entry name" value="Cyt_P450_E_grp-I"/>
</dbReference>
<evidence type="ECO:0000256" key="8">
    <source>
        <dbReference type="SAM" id="Phobius"/>
    </source>
</evidence>
<keyword evidence="6 9" id="KW-0503">Monooxygenase</keyword>
<evidence type="ECO:0000256" key="4">
    <source>
        <dbReference type="ARBA" id="ARBA00023002"/>
    </source>
</evidence>
<dbReference type="PANTHER" id="PTHR24300:SF375">
    <property type="entry name" value="CYTOCHROME P450 FAMILY"/>
    <property type="match status" value="1"/>
</dbReference>
<evidence type="ECO:0000256" key="6">
    <source>
        <dbReference type="ARBA" id="ARBA00023033"/>
    </source>
</evidence>
<evidence type="ECO:0000256" key="3">
    <source>
        <dbReference type="ARBA" id="ARBA00022723"/>
    </source>
</evidence>
<dbReference type="GO" id="GO:0005737">
    <property type="term" value="C:cytoplasm"/>
    <property type="evidence" value="ECO:0007669"/>
    <property type="project" value="TreeGrafter"/>
</dbReference>
<dbReference type="GO" id="GO:0016712">
    <property type="term" value="F:oxidoreductase activity, acting on paired donors, with incorporation or reduction of molecular oxygen, reduced flavin or flavoprotein as one donor, and incorporation of one atom of oxygen"/>
    <property type="evidence" value="ECO:0007669"/>
    <property type="project" value="TreeGrafter"/>
</dbReference>
<dbReference type="SUPFAM" id="SSF48264">
    <property type="entry name" value="Cytochrome P450"/>
    <property type="match status" value="1"/>
</dbReference>
<organism evidence="9">
    <name type="scientific">Panonychus citri</name>
    <name type="common">Citrus red mite</name>
    <name type="synonym">Tetranychus citri</name>
    <dbReference type="NCBI Taxonomy" id="50023"/>
    <lineage>
        <taxon>Eukaryota</taxon>
        <taxon>Metazoa</taxon>
        <taxon>Ecdysozoa</taxon>
        <taxon>Arthropoda</taxon>
        <taxon>Chelicerata</taxon>
        <taxon>Arachnida</taxon>
        <taxon>Acari</taxon>
        <taxon>Acariformes</taxon>
        <taxon>Trombidiformes</taxon>
        <taxon>Prostigmata</taxon>
        <taxon>Eleutherengona</taxon>
        <taxon>Raphignathae</taxon>
        <taxon>Tetranychoidea</taxon>
        <taxon>Tetranychidae</taxon>
        <taxon>Panonychus</taxon>
    </lineage>
</organism>
<evidence type="ECO:0000256" key="5">
    <source>
        <dbReference type="ARBA" id="ARBA00023004"/>
    </source>
</evidence>
<dbReference type="AlphaFoldDB" id="V9MHA8"/>
<comment type="cofactor">
    <cofactor evidence="1 7">
        <name>heme</name>
        <dbReference type="ChEBI" id="CHEBI:30413"/>
    </cofactor>
</comment>
<protein>
    <submittedName>
        <fullName evidence="9">Cytochrome P450 monooxygenase</fullName>
    </submittedName>
</protein>
<dbReference type="EMBL" id="KC201275">
    <property type="protein sequence ID" value="AGG35982.1"/>
    <property type="molecule type" value="mRNA"/>
</dbReference>
<sequence length="514" mass="58938">MSPLDQISSSSQTLITAFLGLCLIYLIKWIVVTVQTIVSLPSGPWGYPIVGYLPFLKQHIYLEFEKLASKYGPVFSVKLGQENIVVICDWPHMKEAFSNEALLARPEAVFFPGIIDVPSFAEMSGDTWREHRRLSLHILRDIGLGKNVLENLVGEEIQTFLQELDNDGKSVDFIKKLGPSVSNNIAILLFGHKFDYDDSAKIKLDESAETTGRTFSFASIFVFLPWLARLYVALGKFNMDLIKKSILYIDSYIQTEVDQHIESSSDQVVDYIDGYLQERRKREKNANLSKELEENGNFSYGILRRNCASFFGAGSETVLSTMTWAMLYLIKYPEFYDKIQTEVEEVIGYERKPEYSDRNRMPFTMAFLYEVQRYSSVIPTNLFRRASRDTTIGTYKIPKDTFVLFNFWSVHHDPKLWTEPSKFDPSRFLTEEGTKAVKPAYLVPFSGGKRICSGEGLANVEMFLYLVCIVQQFRIKLEPGSELNLKAAFGISRRPEEMPNIIFERHQNKAKINN</sequence>
<keyword evidence="5 7" id="KW-0408">Iron</keyword>
<dbReference type="GO" id="GO:0005506">
    <property type="term" value="F:iron ion binding"/>
    <property type="evidence" value="ECO:0007669"/>
    <property type="project" value="InterPro"/>
</dbReference>
<dbReference type="InterPro" id="IPR036396">
    <property type="entry name" value="Cyt_P450_sf"/>
</dbReference>
<keyword evidence="4" id="KW-0560">Oxidoreductase</keyword>
<dbReference type="InterPro" id="IPR001128">
    <property type="entry name" value="Cyt_P450"/>
</dbReference>
<evidence type="ECO:0000256" key="1">
    <source>
        <dbReference type="ARBA" id="ARBA00001971"/>
    </source>
</evidence>
<keyword evidence="8" id="KW-0472">Membrane</keyword>
<keyword evidence="3 7" id="KW-0479">Metal-binding</keyword>
<dbReference type="PRINTS" id="PR00385">
    <property type="entry name" value="P450"/>
</dbReference>
<dbReference type="Pfam" id="PF00067">
    <property type="entry name" value="p450"/>
    <property type="match status" value="1"/>
</dbReference>
<reference evidence="9" key="1">
    <citation type="submission" date="2012-11" db="EMBL/GenBank/DDBJ databases">
        <title>Overexpression of P450 genes, are associated with resistance to acaricides in citrus red mite, Panonychus citri.</title>
        <authorList>
            <person name="Ding T."/>
        </authorList>
    </citation>
    <scope>NUCLEOTIDE SEQUENCE</scope>
</reference>
<name>V9MHA8_PANCT</name>
<dbReference type="GO" id="GO:0020037">
    <property type="term" value="F:heme binding"/>
    <property type="evidence" value="ECO:0007669"/>
    <property type="project" value="InterPro"/>
</dbReference>
<gene>
    <name evidence="9" type="primary">CYP392A22</name>
</gene>
<feature type="binding site" description="axial binding residue" evidence="7">
    <location>
        <position position="452"/>
    </location>
    <ligand>
        <name>heme</name>
        <dbReference type="ChEBI" id="CHEBI:30413"/>
    </ligand>
    <ligandPart>
        <name>Fe</name>
        <dbReference type="ChEBI" id="CHEBI:18248"/>
    </ligandPart>
</feature>
<accession>V9MHA8</accession>
<keyword evidence="8" id="KW-1133">Transmembrane helix</keyword>
<evidence type="ECO:0000256" key="2">
    <source>
        <dbReference type="ARBA" id="ARBA00010617"/>
    </source>
</evidence>
<keyword evidence="8" id="KW-0812">Transmembrane</keyword>
<evidence type="ECO:0000313" key="9">
    <source>
        <dbReference type="EMBL" id="AGG35982.1"/>
    </source>
</evidence>
<evidence type="ECO:0000256" key="7">
    <source>
        <dbReference type="PIRSR" id="PIRSR602401-1"/>
    </source>
</evidence>